<proteinExistence type="predicted"/>
<dbReference type="OrthoDB" id="9766816at2"/>
<dbReference type="SUPFAM" id="SSF54373">
    <property type="entry name" value="FAD-linked reductases, C-terminal domain"/>
    <property type="match status" value="1"/>
</dbReference>
<dbReference type="Gene3D" id="3.30.9.10">
    <property type="entry name" value="D-Amino Acid Oxidase, subunit A, domain 2"/>
    <property type="match status" value="1"/>
</dbReference>
<dbReference type="PANTHER" id="PTHR43476">
    <property type="entry name" value="3-(3-HYDROXY-PHENYL)PROPIONATE/3-HYDROXYCINNAMIC ACID HYDROXYLASE"/>
    <property type="match status" value="1"/>
</dbReference>
<evidence type="ECO:0000256" key="1">
    <source>
        <dbReference type="ARBA" id="ARBA00023002"/>
    </source>
</evidence>
<keyword evidence="4" id="KW-1185">Reference proteome</keyword>
<sequence length="389" mass="42518">MDLPCNSPAGDAGREETTVAIIGSGVSGLTLATFLRKSGIACVVLERRNRAYVEARQRAGFVEARAVAMFERWGLADLLPEGPVAQRGEIRINGSGRTFGSSSEEAKQGRFCTQQQLVTNLLRELIDQMGGDVCFQVTEITIHNDEDSCPRINYSDADGLHELVCDYIVGCDGGHSVSRSSIPHGVLTKYSYEFGYAWLAALVATPPVAGLAIMGVSDHGFAAQITRGPNRSRVYLQCDVSDGSEDWPDSRIWDEMRLRLCDDTIQDAVVLDKDVIPLRSVVYVPMQYRNLFLVGDAAHLVPPTGAKGMNIALHDVDVLSKALVAALRDGDKAALRSYSDAVLPHVWKEQEFSATMTDIMHDAGDPKQHGTFRQMIARTRLDAFLTTAD</sequence>
<accession>A0A239JZ33</accession>
<dbReference type="Gene3D" id="3.50.50.60">
    <property type="entry name" value="FAD/NAD(P)-binding domain"/>
    <property type="match status" value="1"/>
</dbReference>
<evidence type="ECO:0000313" key="3">
    <source>
        <dbReference type="EMBL" id="SNT10722.1"/>
    </source>
</evidence>
<dbReference type="InterPro" id="IPR002938">
    <property type="entry name" value="FAD-bd"/>
</dbReference>
<dbReference type="GO" id="GO:0071949">
    <property type="term" value="F:FAD binding"/>
    <property type="evidence" value="ECO:0007669"/>
    <property type="project" value="InterPro"/>
</dbReference>
<dbReference type="GO" id="GO:0004497">
    <property type="term" value="F:monooxygenase activity"/>
    <property type="evidence" value="ECO:0007669"/>
    <property type="project" value="UniProtKB-KW"/>
</dbReference>
<dbReference type="InterPro" id="IPR050631">
    <property type="entry name" value="PheA/TfdB_FAD_monoxygenase"/>
</dbReference>
<evidence type="ECO:0000259" key="2">
    <source>
        <dbReference type="Pfam" id="PF01494"/>
    </source>
</evidence>
<feature type="domain" description="FAD-binding" evidence="2">
    <location>
        <begin position="16"/>
        <end position="350"/>
    </location>
</feature>
<dbReference type="PANTHER" id="PTHR43476:SF5">
    <property type="entry name" value="FAD-DEPENDENT MONOOXYGENASE"/>
    <property type="match status" value="1"/>
</dbReference>
<dbReference type="AlphaFoldDB" id="A0A239JZ33"/>
<evidence type="ECO:0000313" key="4">
    <source>
        <dbReference type="Proteomes" id="UP000198356"/>
    </source>
</evidence>
<reference evidence="3 4" key="1">
    <citation type="submission" date="2017-06" db="EMBL/GenBank/DDBJ databases">
        <authorList>
            <person name="Kim H.J."/>
            <person name="Triplett B.A."/>
        </authorList>
    </citation>
    <scope>NUCLEOTIDE SEQUENCE [LARGE SCALE GENOMIC DNA]</scope>
    <source>
        <strain evidence="3 4">DSM 18704</strain>
    </source>
</reference>
<dbReference type="Proteomes" id="UP000198356">
    <property type="component" value="Unassembled WGS sequence"/>
</dbReference>
<gene>
    <name evidence="3" type="ORF">SAMN05421770_104196</name>
</gene>
<dbReference type="InterPro" id="IPR036188">
    <property type="entry name" value="FAD/NAD-bd_sf"/>
</dbReference>
<protein>
    <submittedName>
        <fullName evidence="3">p-hydroxybenzoate 3-monooxygenase</fullName>
    </submittedName>
</protein>
<dbReference type="RefSeq" id="WP_089408855.1">
    <property type="nucleotide sequence ID" value="NZ_FZOU01000004.1"/>
</dbReference>
<dbReference type="NCBIfam" id="NF006091">
    <property type="entry name" value="PRK08243.1"/>
    <property type="match status" value="1"/>
</dbReference>
<dbReference type="PRINTS" id="PR00420">
    <property type="entry name" value="RNGMNOXGNASE"/>
</dbReference>
<keyword evidence="3" id="KW-0503">Monooxygenase</keyword>
<organism evidence="3 4">
    <name type="scientific">Granulicella rosea</name>
    <dbReference type="NCBI Taxonomy" id="474952"/>
    <lineage>
        <taxon>Bacteria</taxon>
        <taxon>Pseudomonadati</taxon>
        <taxon>Acidobacteriota</taxon>
        <taxon>Terriglobia</taxon>
        <taxon>Terriglobales</taxon>
        <taxon>Acidobacteriaceae</taxon>
        <taxon>Granulicella</taxon>
    </lineage>
</organism>
<dbReference type="EMBL" id="FZOU01000004">
    <property type="protein sequence ID" value="SNT10722.1"/>
    <property type="molecule type" value="Genomic_DNA"/>
</dbReference>
<dbReference type="SUPFAM" id="SSF51905">
    <property type="entry name" value="FAD/NAD(P)-binding domain"/>
    <property type="match status" value="1"/>
</dbReference>
<keyword evidence="1" id="KW-0560">Oxidoreductase</keyword>
<dbReference type="Pfam" id="PF01494">
    <property type="entry name" value="FAD_binding_3"/>
    <property type="match status" value="1"/>
</dbReference>
<name>A0A239JZ33_9BACT</name>